<dbReference type="PANTHER" id="PTHR14359">
    <property type="entry name" value="HOMO-OLIGOMERIC FLAVIN CONTAINING CYS DECARBOXYLASE FAMILY"/>
    <property type="match status" value="1"/>
</dbReference>
<keyword evidence="2 3" id="KW-0456">Lyase</keyword>
<dbReference type="GO" id="GO:0015937">
    <property type="term" value="P:coenzyme A biosynthetic process"/>
    <property type="evidence" value="ECO:0007669"/>
    <property type="project" value="UniProtKB-UniPathway"/>
</dbReference>
<dbReference type="Gene3D" id="3.40.50.1950">
    <property type="entry name" value="Flavin prenyltransferase-like"/>
    <property type="match status" value="1"/>
</dbReference>
<dbReference type="GO" id="GO:0004632">
    <property type="term" value="F:phosphopantothenate--cysteine ligase activity"/>
    <property type="evidence" value="ECO:0007669"/>
    <property type="project" value="UniProtKB-EC"/>
</dbReference>
<comment type="pathway">
    <text evidence="3">Cofactor biosynthesis; coenzyme A biosynthesis; CoA from (R)-pantothenate: step 2/5.</text>
</comment>
<feature type="domain" description="Flavoprotein" evidence="4">
    <location>
        <begin position="6"/>
        <end position="178"/>
    </location>
</feature>
<feature type="domain" description="DNA/pantothenate metabolism flavoprotein C-terminal" evidence="5">
    <location>
        <begin position="185"/>
        <end position="360"/>
    </location>
</feature>
<comment type="caution">
    <text evidence="6">The sequence shown here is derived from an EMBL/GenBank/DDBJ whole genome shotgun (WGS) entry which is preliminary data.</text>
</comment>
<dbReference type="EC" id="4.1.1.36" evidence="3"/>
<dbReference type="EC" id="6.3.2.5" evidence="3"/>
<evidence type="ECO:0000313" key="6">
    <source>
        <dbReference type="EMBL" id="PKH45297.1"/>
    </source>
</evidence>
<dbReference type="SUPFAM" id="SSF102645">
    <property type="entry name" value="CoaB-like"/>
    <property type="match status" value="1"/>
</dbReference>
<evidence type="ECO:0000256" key="3">
    <source>
        <dbReference type="RuleBase" id="RU364078"/>
    </source>
</evidence>
<comment type="catalytic activity">
    <reaction evidence="3">
        <text>(R)-4'-phosphopantothenate + L-cysteine + CTP = N-[(R)-4-phosphopantothenoyl]-L-cysteine + CMP + diphosphate + H(+)</text>
        <dbReference type="Rhea" id="RHEA:19397"/>
        <dbReference type="ChEBI" id="CHEBI:10986"/>
        <dbReference type="ChEBI" id="CHEBI:15378"/>
        <dbReference type="ChEBI" id="CHEBI:33019"/>
        <dbReference type="ChEBI" id="CHEBI:35235"/>
        <dbReference type="ChEBI" id="CHEBI:37563"/>
        <dbReference type="ChEBI" id="CHEBI:59458"/>
        <dbReference type="ChEBI" id="CHEBI:60377"/>
        <dbReference type="EC" id="6.3.2.5"/>
    </reaction>
</comment>
<dbReference type="EMBL" id="PHFD01000354">
    <property type="protein sequence ID" value="PKH45297.1"/>
    <property type="molecule type" value="Genomic_DNA"/>
</dbReference>
<dbReference type="InterPro" id="IPR003382">
    <property type="entry name" value="Flavoprotein"/>
</dbReference>
<keyword evidence="3" id="KW-0288">FMN</keyword>
<evidence type="ECO:0000256" key="1">
    <source>
        <dbReference type="ARBA" id="ARBA00022793"/>
    </source>
</evidence>
<dbReference type="InterPro" id="IPR005252">
    <property type="entry name" value="CoaBC"/>
</dbReference>
<dbReference type="Gene3D" id="3.40.50.10300">
    <property type="entry name" value="CoaB-like"/>
    <property type="match status" value="1"/>
</dbReference>
<dbReference type="HAMAP" id="MF_02225">
    <property type="entry name" value="CoaBC"/>
    <property type="match status" value="1"/>
</dbReference>
<evidence type="ECO:0000259" key="4">
    <source>
        <dbReference type="Pfam" id="PF02441"/>
    </source>
</evidence>
<dbReference type="NCBIfam" id="TIGR00521">
    <property type="entry name" value="coaBC_dfp"/>
    <property type="match status" value="1"/>
</dbReference>
<keyword evidence="3" id="KW-0436">Ligase</keyword>
<feature type="non-terminal residue" evidence="6">
    <location>
        <position position="361"/>
    </location>
</feature>
<dbReference type="Pfam" id="PF04127">
    <property type="entry name" value="DFP"/>
    <property type="match status" value="1"/>
</dbReference>
<dbReference type="GO" id="GO:0004633">
    <property type="term" value="F:phosphopantothenoylcysteine decarboxylase activity"/>
    <property type="evidence" value="ECO:0007669"/>
    <property type="project" value="UniProtKB-EC"/>
</dbReference>
<dbReference type="Pfam" id="PF02441">
    <property type="entry name" value="Flavoprotein"/>
    <property type="match status" value="1"/>
</dbReference>
<evidence type="ECO:0000259" key="5">
    <source>
        <dbReference type="Pfam" id="PF04127"/>
    </source>
</evidence>
<comment type="similarity">
    <text evidence="3">In the N-terminal section; belongs to the HFCD (homo-oligomeric flavin containing Cys decarboxylase) superfamily.</text>
</comment>
<dbReference type="InterPro" id="IPR007085">
    <property type="entry name" value="DNA/pantothenate-metab_flavo_C"/>
</dbReference>
<dbReference type="AlphaFoldDB" id="A0A2J1DT26"/>
<dbReference type="InterPro" id="IPR035929">
    <property type="entry name" value="CoaB-like_sf"/>
</dbReference>
<name>A0A2J1DT26_9CHLR</name>
<keyword evidence="3" id="KW-0285">Flavoprotein</keyword>
<dbReference type="GO" id="GO:0010181">
    <property type="term" value="F:FMN binding"/>
    <property type="evidence" value="ECO:0007669"/>
    <property type="project" value="InterPro"/>
</dbReference>
<comment type="pathway">
    <text evidence="3">Cofactor biosynthesis; coenzyme A biosynthesis; CoA from (R)-pantothenate: step 3/5.</text>
</comment>
<reference evidence="6 7" key="1">
    <citation type="journal article" date="2017" name="FEMS Microbiol. Ecol.">
        <title>Reconstructed genomes of novel Dehalococcoides mccartyi strains from 1,2,3,4-tetrachlorodibenzo-p-dioxin-dechlorinating enrichment cultures reveal divergent reductive dehalogenase gene profiles.</title>
        <authorList>
            <person name="Dam H.T."/>
            <person name="Vollmers J."/>
            <person name="Kaster A.K."/>
            <person name="Haggblom M.M."/>
        </authorList>
    </citation>
    <scope>NUCLEOTIDE SEQUENCE [LARGE SCALE GENOMIC DNA]</scope>
    <source>
        <strain evidence="6 7">H1-3-2.001</strain>
    </source>
</reference>
<dbReference type="UniPathway" id="UPA00241">
    <property type="reaction ID" value="UER00353"/>
</dbReference>
<dbReference type="Proteomes" id="UP000233649">
    <property type="component" value="Unassembled WGS sequence"/>
</dbReference>
<protein>
    <recommendedName>
        <fullName evidence="3">Coenzyme A biosynthesis bifunctional protein CoaBC</fullName>
        <ecNumber evidence="3">4.1.1.36</ecNumber>
        <ecNumber evidence="3">6.3.2.5</ecNumber>
    </recommendedName>
    <alternativeName>
        <fullName evidence="3">DNA/pantothenate metabolism flavoprotein</fullName>
    </alternativeName>
</protein>
<sequence length="361" mass="38483">MNKEQTVVLGITGSISAYKAGDIASKLLAEGYTVKAVMTEDACRFISPLTIRTLSHQPVVTSMWDINSEYSVEHVSLAEEADVILVAPATANIIAKLACGLANDMLSATILACKSPVIIAPAMNDNMYSNPITQQNISKLKEWGFIFVEPEYGRLASGKMGQGRLASLDKILGSVTQVLAKNGPLAGKKLVISAGGTREPVDPVRYVGNRSSGKMGYALAEEAVRRGASVRLVSGVTDRPVSFGVDIMYTETALEMFAALREAVKGADALIMTAAVADYRPERLAADKIKKGAEGLDLHLVANPDILASLQGDFVKVGFAAESRDLMINALKKMTDKNLDIIAANDISQPDSTFGSDTTRL</sequence>
<accession>A0A2J1DT26</accession>
<evidence type="ECO:0000256" key="2">
    <source>
        <dbReference type="ARBA" id="ARBA00023239"/>
    </source>
</evidence>
<gene>
    <name evidence="6" type="ORF">CVH13_01563</name>
</gene>
<dbReference type="SUPFAM" id="SSF52507">
    <property type="entry name" value="Homo-oligomeric flavin-containing Cys decarboxylases, HFCD"/>
    <property type="match status" value="1"/>
</dbReference>
<dbReference type="InterPro" id="IPR036551">
    <property type="entry name" value="Flavin_trans-like"/>
</dbReference>
<dbReference type="GO" id="GO:0015941">
    <property type="term" value="P:pantothenate catabolic process"/>
    <property type="evidence" value="ECO:0007669"/>
    <property type="project" value="InterPro"/>
</dbReference>
<comment type="function">
    <text evidence="3">Catalyzes two steps in the biosynthesis of coenzyme A. In the first step cysteine is conjugated to 4'-phosphopantothenate to form 4-phosphopantothenoylcysteine, in the latter compound is decarboxylated to form 4'-phosphopantotheine.</text>
</comment>
<proteinExistence type="inferred from homology"/>
<comment type="cofactor">
    <cofactor evidence="3">
        <name>FMN</name>
        <dbReference type="ChEBI" id="CHEBI:58210"/>
    </cofactor>
</comment>
<keyword evidence="1 3" id="KW-0210">Decarboxylase</keyword>
<organism evidence="6 7">
    <name type="scientific">Dehalococcoides mccartyi</name>
    <dbReference type="NCBI Taxonomy" id="61435"/>
    <lineage>
        <taxon>Bacteria</taxon>
        <taxon>Bacillati</taxon>
        <taxon>Chloroflexota</taxon>
        <taxon>Dehalococcoidia</taxon>
        <taxon>Dehalococcoidales</taxon>
        <taxon>Dehalococcoidaceae</taxon>
        <taxon>Dehalococcoides</taxon>
    </lineage>
</organism>
<evidence type="ECO:0000313" key="7">
    <source>
        <dbReference type="Proteomes" id="UP000233649"/>
    </source>
</evidence>
<comment type="catalytic activity">
    <reaction evidence="3">
        <text>N-[(R)-4-phosphopantothenoyl]-L-cysteine + H(+) = (R)-4'-phosphopantetheine + CO2</text>
        <dbReference type="Rhea" id="RHEA:16793"/>
        <dbReference type="ChEBI" id="CHEBI:15378"/>
        <dbReference type="ChEBI" id="CHEBI:16526"/>
        <dbReference type="ChEBI" id="CHEBI:59458"/>
        <dbReference type="ChEBI" id="CHEBI:61723"/>
        <dbReference type="EC" id="4.1.1.36"/>
    </reaction>
</comment>
<comment type="similarity">
    <text evidence="3">In the C-terminal section; belongs to the PPC synthetase family.</text>
</comment>
<dbReference type="GO" id="GO:0071513">
    <property type="term" value="C:phosphopantothenoylcysteine decarboxylase complex"/>
    <property type="evidence" value="ECO:0007669"/>
    <property type="project" value="TreeGrafter"/>
</dbReference>
<dbReference type="PANTHER" id="PTHR14359:SF6">
    <property type="entry name" value="PHOSPHOPANTOTHENOYLCYSTEINE DECARBOXYLASE"/>
    <property type="match status" value="1"/>
</dbReference>